<name>A0ABN9USC3_9DINO</name>
<keyword evidence="4" id="KW-1185">Reference proteome</keyword>
<gene>
    <name evidence="3" type="ORF">PCOR1329_LOCUS51239</name>
</gene>
<feature type="region of interest" description="Disordered" evidence="2">
    <location>
        <begin position="686"/>
        <end position="706"/>
    </location>
</feature>
<comment type="caution">
    <text evidence="3">The sequence shown here is derived from an EMBL/GenBank/DDBJ whole genome shotgun (WGS) entry which is preliminary data.</text>
</comment>
<dbReference type="EMBL" id="CAUYUJ010016212">
    <property type="protein sequence ID" value="CAK0862940.1"/>
    <property type="molecule type" value="Genomic_DNA"/>
</dbReference>
<protein>
    <submittedName>
        <fullName evidence="3">Uncharacterized protein</fullName>
    </submittedName>
</protein>
<proteinExistence type="predicted"/>
<feature type="coiled-coil region" evidence="1">
    <location>
        <begin position="24"/>
        <end position="61"/>
    </location>
</feature>
<evidence type="ECO:0000256" key="2">
    <source>
        <dbReference type="SAM" id="MobiDB-lite"/>
    </source>
</evidence>
<sequence>MGNPKRETPAYEKKQLINKVCRAAKREQEKTAALKNARAELRETRDPLEKAEQELQKVRMKRRLPPWAAKKVRRTFPILSEDETGTANRPFTPVDAEAGGPMEEVVHFVDIASDHRQNIDRDAILEHFRRKTFKLFVAPTDNGGKYIIKHYVVKNKINIHSPPSMRAGQAREIARGIHEKSGTKALQHLPMHFPGLKIRRWARRVGGERVAMQRSATKFDFLRGQPGKKSCARVCDDGALNEQRARAVKSFADVGDDESMIWARWGATECAQGQPRLIVDNAFNPAALRPTSGGFPTISRKDFPGAVSTTFPPGATLADLLACLQRSRVALNFARANGNVYVLNRLASEGTEPVRCFVLGESNFINMRGRRRTDLWNEGRRQFGTDCDQGVLRGQNWLAQLMDDGEIPRGHDADSGAEDVSAAAEPQPFGKLCAGNIWGSAAAAPGGGMPAAPMPAPAAPGGGLPAAPMPAPAAERHARGPEAGAISLTELSCLKKGAVNDGFDALRRLAPAKKEGRSVEQLRALRAPIKRGPEGPRRAAGSTEKAAEQKVFSATPVGKEWPSTVAPPLLSEDVRASPPKKGKLRMVPGRPSAAKTKDWKNAPCAREKSATPGRGLRREQAKCKRAVPKLSAASDVEIAHALLGDKLLVDWAGAACPFSGRGELVELAARPREGDRFLRRSNAKGCQKHAPPARHNPIFSQHSASESSQKQAVAPLAKLAGVSTRTPHVLFDVNHKAVEQTWSNVGQVRRMRVEGVEPTIEYNGPKVWADVEADEATFDKLDLADGPEPLEDPSHLVMRDQWLGNVQRGRQRALTLTRLGPEMAEKRSPGPGAVRKVKWNPRAERWLQDRDGIFHTDSARSYKLSVPGVIHDFVVHKKKYKIVGGKRVLIPPGYVELKTPALPSGKHFKVKSGVTFQQRPHAQERQRQGRNQTACHQSPLGPIRILAQDDLWVKTREMVMVQHIMRDLLTA</sequence>
<dbReference type="Proteomes" id="UP001189429">
    <property type="component" value="Unassembled WGS sequence"/>
</dbReference>
<evidence type="ECO:0000256" key="1">
    <source>
        <dbReference type="SAM" id="Coils"/>
    </source>
</evidence>
<evidence type="ECO:0000313" key="3">
    <source>
        <dbReference type="EMBL" id="CAK0862940.1"/>
    </source>
</evidence>
<keyword evidence="1" id="KW-0175">Coiled coil</keyword>
<reference evidence="3" key="1">
    <citation type="submission" date="2023-10" db="EMBL/GenBank/DDBJ databases">
        <authorList>
            <person name="Chen Y."/>
            <person name="Shah S."/>
            <person name="Dougan E. K."/>
            <person name="Thang M."/>
            <person name="Chan C."/>
        </authorList>
    </citation>
    <scope>NUCLEOTIDE SEQUENCE [LARGE SCALE GENOMIC DNA]</scope>
</reference>
<accession>A0ABN9USC3</accession>
<feature type="region of interest" description="Disordered" evidence="2">
    <location>
        <begin position="570"/>
        <end position="620"/>
    </location>
</feature>
<feature type="compositionally biased region" description="Basic and acidic residues" evidence="2">
    <location>
        <begin position="595"/>
        <end position="609"/>
    </location>
</feature>
<organism evidence="3 4">
    <name type="scientific">Prorocentrum cordatum</name>
    <dbReference type="NCBI Taxonomy" id="2364126"/>
    <lineage>
        <taxon>Eukaryota</taxon>
        <taxon>Sar</taxon>
        <taxon>Alveolata</taxon>
        <taxon>Dinophyceae</taxon>
        <taxon>Prorocentrales</taxon>
        <taxon>Prorocentraceae</taxon>
        <taxon>Prorocentrum</taxon>
    </lineage>
</organism>
<evidence type="ECO:0000313" key="4">
    <source>
        <dbReference type="Proteomes" id="UP001189429"/>
    </source>
</evidence>